<reference evidence="1" key="1">
    <citation type="submission" date="2014-09" db="EMBL/GenBank/DDBJ databases">
        <authorList>
            <person name="Magalhaes I.L.F."/>
            <person name="Oliveira U."/>
            <person name="Santos F.R."/>
            <person name="Vidigal T.H.D.A."/>
            <person name="Brescovit A.D."/>
            <person name="Santos A.J."/>
        </authorList>
    </citation>
    <scope>NUCLEOTIDE SEQUENCE</scope>
    <source>
        <tissue evidence="1">Shoot tissue taken approximately 20 cm above the soil surface</tissue>
    </source>
</reference>
<sequence length="53" mass="5734">MSAATRPPVKELNIHQLKKEALAARSRSSKSSNWSAPNVEMLGFVPPAPMAMV</sequence>
<reference evidence="1" key="2">
    <citation type="journal article" date="2015" name="Data Brief">
        <title>Shoot transcriptome of the giant reed, Arundo donax.</title>
        <authorList>
            <person name="Barrero R.A."/>
            <person name="Guerrero F.D."/>
            <person name="Moolhuijzen P."/>
            <person name="Goolsby J.A."/>
            <person name="Tidwell J."/>
            <person name="Bellgard S.E."/>
            <person name="Bellgard M.I."/>
        </authorList>
    </citation>
    <scope>NUCLEOTIDE SEQUENCE</scope>
    <source>
        <tissue evidence="1">Shoot tissue taken approximately 20 cm above the soil surface</tissue>
    </source>
</reference>
<protein>
    <submittedName>
        <fullName evidence="1">Uncharacterized protein</fullName>
    </submittedName>
</protein>
<accession>A0A0A9H021</accession>
<evidence type="ECO:0000313" key="1">
    <source>
        <dbReference type="EMBL" id="JAE28191.1"/>
    </source>
</evidence>
<name>A0A0A9H021_ARUDO</name>
<organism evidence="1">
    <name type="scientific">Arundo donax</name>
    <name type="common">Giant reed</name>
    <name type="synonym">Donax arundinaceus</name>
    <dbReference type="NCBI Taxonomy" id="35708"/>
    <lineage>
        <taxon>Eukaryota</taxon>
        <taxon>Viridiplantae</taxon>
        <taxon>Streptophyta</taxon>
        <taxon>Embryophyta</taxon>
        <taxon>Tracheophyta</taxon>
        <taxon>Spermatophyta</taxon>
        <taxon>Magnoliopsida</taxon>
        <taxon>Liliopsida</taxon>
        <taxon>Poales</taxon>
        <taxon>Poaceae</taxon>
        <taxon>PACMAD clade</taxon>
        <taxon>Arundinoideae</taxon>
        <taxon>Arundineae</taxon>
        <taxon>Arundo</taxon>
    </lineage>
</organism>
<dbReference type="AlphaFoldDB" id="A0A0A9H021"/>
<dbReference type="EMBL" id="GBRH01169705">
    <property type="protein sequence ID" value="JAE28191.1"/>
    <property type="molecule type" value="Transcribed_RNA"/>
</dbReference>
<proteinExistence type="predicted"/>